<dbReference type="GO" id="GO:0003824">
    <property type="term" value="F:catalytic activity"/>
    <property type="evidence" value="ECO:0007669"/>
    <property type="project" value="InterPro"/>
</dbReference>
<accession>A0A2N9GTP0</accession>
<sequence length="581" mass="64573">MDLEASHRELTSATLCCLGSDTTNEVQIAGDATKWLLGLRDGRSLVLLVVCHCGSGVTPGIDDMGQAIVTINGRDTPEGLNDGSRRLMVRYLLKQWKANLVCLQETKFQNLSRGVIRSLWGGPYVDCLFVGSNGALGGVYGPHDLSARRNFWDEMSGVESWWDVPWVVGGDFNVVRYPSERLGAVNITTPMQKFMDFISSTRLMDISMAEGRYTWSNSNSRSRLDRFLFSPSVKEHFTMEGDWNTKYFHHIVNSHHRKSSIGNIVVDGETIADLMEINLRIVDFYRNLFAESGVRRPTLDALTVSASDGDDVVWLEKLSLRWRRTSCKSSTNSMTMCQHLKMLSSRGDSGTVVLVGIGEDRFSCVFQQAHFSVLVNGTPCGFFASSHGLRHGDPLSPLLFILVMEALSRLLSRARDGGFILGYDIAASGLKINLGKSELVPVGNVTNVMELAAVWGCKVAALPIIYLGLPLGSSFKDKTIWNCIIEKMEKRLAGWKLGVACRIEKIQRDFLWEGMDGEFKYHLCHVYRETIPSWPGLPVYKDPEDPLVAWVAISSGNTTPHGLTCCRFIGNKTPRGLLPCL</sequence>
<dbReference type="SUPFAM" id="SSF56219">
    <property type="entry name" value="DNase I-like"/>
    <property type="match status" value="1"/>
</dbReference>
<dbReference type="Gene3D" id="3.60.10.10">
    <property type="entry name" value="Endonuclease/exonuclease/phosphatase"/>
    <property type="match status" value="1"/>
</dbReference>
<organism evidence="2">
    <name type="scientific">Fagus sylvatica</name>
    <name type="common">Beechnut</name>
    <dbReference type="NCBI Taxonomy" id="28930"/>
    <lineage>
        <taxon>Eukaryota</taxon>
        <taxon>Viridiplantae</taxon>
        <taxon>Streptophyta</taxon>
        <taxon>Embryophyta</taxon>
        <taxon>Tracheophyta</taxon>
        <taxon>Spermatophyta</taxon>
        <taxon>Magnoliopsida</taxon>
        <taxon>eudicotyledons</taxon>
        <taxon>Gunneridae</taxon>
        <taxon>Pentapetalae</taxon>
        <taxon>rosids</taxon>
        <taxon>fabids</taxon>
        <taxon>Fagales</taxon>
        <taxon>Fagaceae</taxon>
        <taxon>Fagus</taxon>
    </lineage>
</organism>
<dbReference type="Pfam" id="PF03372">
    <property type="entry name" value="Exo_endo_phos"/>
    <property type="match status" value="1"/>
</dbReference>
<evidence type="ECO:0000259" key="1">
    <source>
        <dbReference type="Pfam" id="PF03372"/>
    </source>
</evidence>
<dbReference type="InterPro" id="IPR005135">
    <property type="entry name" value="Endo/exonuclease/phosphatase"/>
</dbReference>
<gene>
    <name evidence="2" type="ORF">FSB_LOCUS30755</name>
</gene>
<dbReference type="PANTHER" id="PTHR33116:SF78">
    <property type="entry name" value="OS12G0587133 PROTEIN"/>
    <property type="match status" value="1"/>
</dbReference>
<dbReference type="EMBL" id="OIVN01002347">
    <property type="protein sequence ID" value="SPD02873.1"/>
    <property type="molecule type" value="Genomic_DNA"/>
</dbReference>
<evidence type="ECO:0000313" key="2">
    <source>
        <dbReference type="EMBL" id="SPD02873.1"/>
    </source>
</evidence>
<protein>
    <recommendedName>
        <fullName evidence="1">Endonuclease/exonuclease/phosphatase domain-containing protein</fullName>
    </recommendedName>
</protein>
<feature type="domain" description="Endonuclease/exonuclease/phosphatase" evidence="1">
    <location>
        <begin position="87"/>
        <end position="234"/>
    </location>
</feature>
<dbReference type="PANTHER" id="PTHR33116">
    <property type="entry name" value="REVERSE TRANSCRIPTASE ZINC-BINDING DOMAIN-CONTAINING PROTEIN-RELATED-RELATED"/>
    <property type="match status" value="1"/>
</dbReference>
<reference evidence="2" key="1">
    <citation type="submission" date="2018-02" db="EMBL/GenBank/DDBJ databases">
        <authorList>
            <person name="Cohen D.B."/>
            <person name="Kent A.D."/>
        </authorList>
    </citation>
    <scope>NUCLEOTIDE SEQUENCE</scope>
</reference>
<proteinExistence type="predicted"/>
<name>A0A2N9GTP0_FAGSY</name>
<dbReference type="InterPro" id="IPR036691">
    <property type="entry name" value="Endo/exonu/phosph_ase_sf"/>
</dbReference>
<dbReference type="AlphaFoldDB" id="A0A2N9GTP0"/>